<sequence>MHALAIHFIYVKRNTKPIGSGLAPDCRPPQRGGPVPSSFGRSWRDMVPKKESSLLGTAWAEVMGKKGPQRWDTGPHKRWGKSEASSEPMGFVFLLA</sequence>
<evidence type="ECO:0000256" key="1">
    <source>
        <dbReference type="SAM" id="MobiDB-lite"/>
    </source>
</evidence>
<dbReference type="EMBL" id="BNJJ01000010">
    <property type="protein sequence ID" value="GHO85686.1"/>
    <property type="molecule type" value="Genomic_DNA"/>
</dbReference>
<accession>A0ABQ3VJ42</accession>
<evidence type="ECO:0000313" key="2">
    <source>
        <dbReference type="EMBL" id="GHO85686.1"/>
    </source>
</evidence>
<gene>
    <name evidence="2" type="ORF">KSZ_36920</name>
</gene>
<keyword evidence="3" id="KW-1185">Reference proteome</keyword>
<dbReference type="Proteomes" id="UP000635565">
    <property type="component" value="Unassembled WGS sequence"/>
</dbReference>
<protein>
    <submittedName>
        <fullName evidence="2">Uncharacterized protein</fullName>
    </submittedName>
</protein>
<name>A0ABQ3VJ42_9CHLR</name>
<evidence type="ECO:0000313" key="3">
    <source>
        <dbReference type="Proteomes" id="UP000635565"/>
    </source>
</evidence>
<proteinExistence type="predicted"/>
<reference evidence="2 3" key="1">
    <citation type="journal article" date="2021" name="Int. J. Syst. Evol. Microbiol.">
        <title>Reticulibacter mediterranei gen. nov., sp. nov., within the new family Reticulibacteraceae fam. nov., and Ktedonospora formicarum gen. nov., sp. nov., Ktedonobacter robiniae sp. nov., Dictyobacter formicarum sp. nov. and Dictyobacter arantiisoli sp. nov., belonging to the class Ktedonobacteria.</title>
        <authorList>
            <person name="Yabe S."/>
            <person name="Zheng Y."/>
            <person name="Wang C.M."/>
            <person name="Sakai Y."/>
            <person name="Abe K."/>
            <person name="Yokota A."/>
            <person name="Donadio S."/>
            <person name="Cavaletti L."/>
            <person name="Monciardini P."/>
        </authorList>
    </citation>
    <scope>NUCLEOTIDE SEQUENCE [LARGE SCALE GENOMIC DNA]</scope>
    <source>
        <strain evidence="2 3">SOSP1-9</strain>
    </source>
</reference>
<feature type="region of interest" description="Disordered" evidence="1">
    <location>
        <begin position="19"/>
        <end position="43"/>
    </location>
</feature>
<organism evidence="2 3">
    <name type="scientific">Dictyobacter formicarum</name>
    <dbReference type="NCBI Taxonomy" id="2778368"/>
    <lineage>
        <taxon>Bacteria</taxon>
        <taxon>Bacillati</taxon>
        <taxon>Chloroflexota</taxon>
        <taxon>Ktedonobacteria</taxon>
        <taxon>Ktedonobacterales</taxon>
        <taxon>Dictyobacteraceae</taxon>
        <taxon>Dictyobacter</taxon>
    </lineage>
</organism>
<comment type="caution">
    <text evidence="2">The sequence shown here is derived from an EMBL/GenBank/DDBJ whole genome shotgun (WGS) entry which is preliminary data.</text>
</comment>